<feature type="transmembrane region" description="Helical" evidence="1">
    <location>
        <begin position="48"/>
        <end position="68"/>
    </location>
</feature>
<feature type="transmembrane region" description="Helical" evidence="1">
    <location>
        <begin position="219"/>
        <end position="243"/>
    </location>
</feature>
<dbReference type="AlphaFoldDB" id="A0A1F5G2C1"/>
<protein>
    <submittedName>
        <fullName evidence="2">Uncharacterized protein</fullName>
    </submittedName>
</protein>
<reference evidence="2 3" key="1">
    <citation type="journal article" date="2016" name="Nat. Commun.">
        <title>Thousands of microbial genomes shed light on interconnected biogeochemical processes in an aquifer system.</title>
        <authorList>
            <person name="Anantharaman K."/>
            <person name="Brown C.T."/>
            <person name="Hug L.A."/>
            <person name="Sharon I."/>
            <person name="Castelle C.J."/>
            <person name="Probst A.J."/>
            <person name="Thomas B.C."/>
            <person name="Singh A."/>
            <person name="Wilkins M.J."/>
            <person name="Karaoz U."/>
            <person name="Brodie E.L."/>
            <person name="Williams K.H."/>
            <person name="Hubbard S.S."/>
            <person name="Banfield J.F."/>
        </authorList>
    </citation>
    <scope>NUCLEOTIDE SEQUENCE [LARGE SCALE GENOMIC DNA]</scope>
</reference>
<dbReference type="EMBL" id="MFBA01000006">
    <property type="protein sequence ID" value="OGD86031.1"/>
    <property type="molecule type" value="Genomic_DNA"/>
</dbReference>
<feature type="transmembrane region" description="Helical" evidence="1">
    <location>
        <begin position="92"/>
        <end position="116"/>
    </location>
</feature>
<comment type="caution">
    <text evidence="2">The sequence shown here is derived from an EMBL/GenBank/DDBJ whole genome shotgun (WGS) entry which is preliminary data.</text>
</comment>
<dbReference type="Proteomes" id="UP000177069">
    <property type="component" value="Unassembled WGS sequence"/>
</dbReference>
<feature type="transmembrane region" description="Helical" evidence="1">
    <location>
        <begin position="145"/>
        <end position="165"/>
    </location>
</feature>
<gene>
    <name evidence="2" type="ORF">A2696_04080</name>
</gene>
<name>A0A1F5G2C1_9BACT</name>
<keyword evidence="1" id="KW-0472">Membrane</keyword>
<feature type="transmembrane region" description="Helical" evidence="1">
    <location>
        <begin position="12"/>
        <end position="36"/>
    </location>
</feature>
<evidence type="ECO:0000313" key="3">
    <source>
        <dbReference type="Proteomes" id="UP000177069"/>
    </source>
</evidence>
<keyword evidence="1" id="KW-1133">Transmembrane helix</keyword>
<feature type="transmembrane region" description="Helical" evidence="1">
    <location>
        <begin position="177"/>
        <end position="199"/>
    </location>
</feature>
<accession>A0A1F5G2C1</accession>
<evidence type="ECO:0000256" key="1">
    <source>
        <dbReference type="SAM" id="Phobius"/>
    </source>
</evidence>
<proteinExistence type="predicted"/>
<evidence type="ECO:0000313" key="2">
    <source>
        <dbReference type="EMBL" id="OGD86031.1"/>
    </source>
</evidence>
<organism evidence="2 3">
    <name type="scientific">Candidatus Curtissbacteria bacterium RIFCSPHIGHO2_01_FULL_41_13</name>
    <dbReference type="NCBI Taxonomy" id="1797745"/>
    <lineage>
        <taxon>Bacteria</taxon>
        <taxon>Candidatus Curtissiibacteriota</taxon>
    </lineage>
</organism>
<sequence>MIRNYFLNGFSLANRILDIYFISLLLTLIAFIPSFLGQSIVGKISQFVTIPLFLIQFSFWMSIPLFLVDKQQNRATNYRNLSIVVLHNAKRLIIPGIILSILFGILALLVLLIAALNVAKTGSDPSQITTAIQNLIQKLLRWNPIMISLTGLFSLFVFTSIYFSLENRGFFGSAKRSVIFSFKNLNFVLIIFLIHAIFYSLSSLFPPTFKIPISVQGDLGLLIIVVLSQYMSFIIIASALLYYKNRTKEI</sequence>
<keyword evidence="1" id="KW-0812">Transmembrane</keyword>